<keyword evidence="3" id="KW-1185">Reference proteome</keyword>
<dbReference type="AlphaFoldDB" id="A0A835P6B4"/>
<evidence type="ECO:0000313" key="3">
    <source>
        <dbReference type="Proteomes" id="UP000636800"/>
    </source>
</evidence>
<evidence type="ECO:0000313" key="2">
    <source>
        <dbReference type="EMBL" id="KAG0446653.1"/>
    </source>
</evidence>
<accession>A0A835P6B4</accession>
<evidence type="ECO:0000313" key="1">
    <source>
        <dbReference type="EMBL" id="KAG0446611.1"/>
    </source>
</evidence>
<proteinExistence type="predicted"/>
<dbReference type="Proteomes" id="UP000639772">
    <property type="component" value="Unassembled WGS sequence"/>
</dbReference>
<evidence type="ECO:0000313" key="4">
    <source>
        <dbReference type="Proteomes" id="UP000639772"/>
    </source>
</evidence>
<sequence>MGSLPSASLSAGVVWMEGQFRETATHWSESLMKGRPRIPYRDLFPAVVRWTVASRSCILAIASDEAGTEVRASDLAVVDGEWKL</sequence>
<gene>
    <name evidence="2" type="ORF">HPP92_028731</name>
    <name evidence="1" type="ORF">HPP92_028742</name>
</gene>
<name>A0A835P6B4_VANPL</name>
<organism evidence="2 3">
    <name type="scientific">Vanilla planifolia</name>
    <name type="common">Vanilla</name>
    <dbReference type="NCBI Taxonomy" id="51239"/>
    <lineage>
        <taxon>Eukaryota</taxon>
        <taxon>Viridiplantae</taxon>
        <taxon>Streptophyta</taxon>
        <taxon>Embryophyta</taxon>
        <taxon>Tracheophyta</taxon>
        <taxon>Spermatophyta</taxon>
        <taxon>Magnoliopsida</taxon>
        <taxon>Liliopsida</taxon>
        <taxon>Asparagales</taxon>
        <taxon>Orchidaceae</taxon>
        <taxon>Vanilloideae</taxon>
        <taxon>Vanilleae</taxon>
        <taxon>Vanilla</taxon>
    </lineage>
</organism>
<protein>
    <submittedName>
        <fullName evidence="2">Uncharacterized protein</fullName>
    </submittedName>
</protein>
<dbReference type="EMBL" id="JADCNM010000562">
    <property type="protein sequence ID" value="KAG0446611.1"/>
    <property type="molecule type" value="Genomic_DNA"/>
</dbReference>
<dbReference type="EMBL" id="JADCNL010000561">
    <property type="protein sequence ID" value="KAG0446653.1"/>
    <property type="molecule type" value="Genomic_DNA"/>
</dbReference>
<reference evidence="3 4" key="1">
    <citation type="journal article" date="2020" name="Nat. Food">
        <title>A phased Vanilla planifolia genome enables genetic improvement of flavour and production.</title>
        <authorList>
            <person name="Hasing T."/>
            <person name="Tang H."/>
            <person name="Brym M."/>
            <person name="Khazi F."/>
            <person name="Huang T."/>
            <person name="Chambers A.H."/>
        </authorList>
    </citation>
    <scope>NUCLEOTIDE SEQUENCE [LARGE SCALE GENOMIC DNA]</scope>
    <source>
        <tissue evidence="2">Leaf</tissue>
    </source>
</reference>
<dbReference type="Proteomes" id="UP000636800">
    <property type="component" value="Unassembled WGS sequence"/>
</dbReference>
<comment type="caution">
    <text evidence="2">The sequence shown here is derived from an EMBL/GenBank/DDBJ whole genome shotgun (WGS) entry which is preliminary data.</text>
</comment>